<comment type="caution">
    <text evidence="5">The sequence shown here is derived from an EMBL/GenBank/DDBJ whole genome shotgun (WGS) entry which is preliminary data.</text>
</comment>
<proteinExistence type="predicted"/>
<dbReference type="InterPro" id="IPR036866">
    <property type="entry name" value="RibonucZ/Hydroxyglut_hydro"/>
</dbReference>
<dbReference type="RefSeq" id="WP_188175028.1">
    <property type="nucleotide sequence ID" value="NZ_JACVVD010000004.1"/>
</dbReference>
<evidence type="ECO:0000259" key="4">
    <source>
        <dbReference type="SMART" id="SM00849"/>
    </source>
</evidence>
<dbReference type="PANTHER" id="PTHR47619:SF1">
    <property type="entry name" value="EXODEOXYRIBONUCLEASE WALJ"/>
    <property type="match status" value="1"/>
</dbReference>
<reference evidence="5" key="1">
    <citation type="submission" date="2020-09" db="EMBL/GenBank/DDBJ databases">
        <title>Draft Genome Sequence of Paenibacillus sp. WST5.</title>
        <authorList>
            <person name="Bao Z."/>
        </authorList>
    </citation>
    <scope>NUCLEOTIDE SEQUENCE</scope>
    <source>
        <strain evidence="5">WST5</strain>
    </source>
</reference>
<dbReference type="Gene3D" id="3.60.15.10">
    <property type="entry name" value="Ribonuclease Z/Hydroxyacylglutathione hydrolase-like"/>
    <property type="match status" value="1"/>
</dbReference>
<dbReference type="EMBL" id="JACVVD010000004">
    <property type="protein sequence ID" value="MBD0381236.1"/>
    <property type="molecule type" value="Genomic_DNA"/>
</dbReference>
<gene>
    <name evidence="5" type="ORF">ICC18_14015</name>
</gene>
<comment type="function">
    <text evidence="2">Counteracts the endogenous Pycsar antiviral defense system. Phosphodiesterase that enables metal-dependent hydrolysis of host cyclic nucleotide Pycsar defense signals such as cCMP and cUMP.</text>
</comment>
<evidence type="ECO:0000256" key="1">
    <source>
        <dbReference type="ARBA" id="ARBA00034221"/>
    </source>
</evidence>
<comment type="catalytic activity">
    <reaction evidence="3">
        <text>3',5'-cyclic UMP + H2O = UMP + H(+)</text>
        <dbReference type="Rhea" id="RHEA:70575"/>
        <dbReference type="ChEBI" id="CHEBI:15377"/>
        <dbReference type="ChEBI" id="CHEBI:15378"/>
        <dbReference type="ChEBI" id="CHEBI:57865"/>
        <dbReference type="ChEBI" id="CHEBI:184387"/>
    </reaction>
    <physiologicalReaction direction="left-to-right" evidence="3">
        <dbReference type="Rhea" id="RHEA:70576"/>
    </physiologicalReaction>
</comment>
<name>A0A926QJ11_9BACL</name>
<dbReference type="Proteomes" id="UP000650466">
    <property type="component" value="Unassembled WGS sequence"/>
</dbReference>
<feature type="domain" description="Metallo-beta-lactamase" evidence="4">
    <location>
        <begin position="11"/>
        <end position="216"/>
    </location>
</feature>
<dbReference type="SMART" id="SM00849">
    <property type="entry name" value="Lactamase_B"/>
    <property type="match status" value="1"/>
</dbReference>
<dbReference type="PANTHER" id="PTHR47619">
    <property type="entry name" value="METALLO-HYDROLASE YYCJ-RELATED"/>
    <property type="match status" value="1"/>
</dbReference>
<evidence type="ECO:0000256" key="2">
    <source>
        <dbReference type="ARBA" id="ARBA00034301"/>
    </source>
</evidence>
<keyword evidence="6" id="KW-1185">Reference proteome</keyword>
<sequence>MKVTILASGSNGNCIHIKSGNAGVLIDAGRWKRDIEKRLIDNGINPATDIQGICITHAHGDHIRGLTIANKYSIPVFASEGEWKDIDSVSDDLRHALTKDNDRYSMIELGDIHIYPFGVHHDAYEPLGYAIEDDFGNRCCVVFDTGKVDNDMLEMMEGSIYIIEANHDPALVEASDYPIATKARILSDIGHLSNQQTAAALKRLVKGKGERIYLTHLSSSNNTPMHAKAEVMRALLEKGFIEGKHYSLEVVSE</sequence>
<protein>
    <submittedName>
        <fullName evidence="5">MBL fold metallo-hydrolase</fullName>
    </submittedName>
</protein>
<comment type="catalytic activity">
    <reaction evidence="1">
        <text>3',5'-cyclic CMP + H2O = CMP + H(+)</text>
        <dbReference type="Rhea" id="RHEA:72675"/>
        <dbReference type="ChEBI" id="CHEBI:15377"/>
        <dbReference type="ChEBI" id="CHEBI:15378"/>
        <dbReference type="ChEBI" id="CHEBI:58003"/>
        <dbReference type="ChEBI" id="CHEBI:60377"/>
    </reaction>
    <physiologicalReaction direction="left-to-right" evidence="1">
        <dbReference type="Rhea" id="RHEA:72676"/>
    </physiologicalReaction>
</comment>
<dbReference type="AlphaFoldDB" id="A0A926QJ11"/>
<organism evidence="5 6">
    <name type="scientific">Paenibacillus sedimenti</name>
    <dbReference type="NCBI Taxonomy" id="2770274"/>
    <lineage>
        <taxon>Bacteria</taxon>
        <taxon>Bacillati</taxon>
        <taxon>Bacillota</taxon>
        <taxon>Bacilli</taxon>
        <taxon>Bacillales</taxon>
        <taxon>Paenibacillaceae</taxon>
        <taxon>Paenibacillus</taxon>
    </lineage>
</organism>
<dbReference type="Pfam" id="PF12706">
    <property type="entry name" value="Lactamase_B_2"/>
    <property type="match status" value="1"/>
</dbReference>
<evidence type="ECO:0000256" key="3">
    <source>
        <dbReference type="ARBA" id="ARBA00048505"/>
    </source>
</evidence>
<dbReference type="InterPro" id="IPR052533">
    <property type="entry name" value="WalJ/YycJ-like"/>
</dbReference>
<dbReference type="SUPFAM" id="SSF56281">
    <property type="entry name" value="Metallo-hydrolase/oxidoreductase"/>
    <property type="match status" value="1"/>
</dbReference>
<evidence type="ECO:0000313" key="6">
    <source>
        <dbReference type="Proteomes" id="UP000650466"/>
    </source>
</evidence>
<accession>A0A926QJ11</accession>
<dbReference type="InterPro" id="IPR001279">
    <property type="entry name" value="Metallo-B-lactamas"/>
</dbReference>
<evidence type="ECO:0000313" key="5">
    <source>
        <dbReference type="EMBL" id="MBD0381236.1"/>
    </source>
</evidence>